<dbReference type="InterPro" id="IPR002100">
    <property type="entry name" value="TF_MADSbox"/>
</dbReference>
<dbReference type="GO" id="GO:0045944">
    <property type="term" value="P:positive regulation of transcription by RNA polymerase II"/>
    <property type="evidence" value="ECO:0007669"/>
    <property type="project" value="InterPro"/>
</dbReference>
<evidence type="ECO:0000313" key="9">
    <source>
        <dbReference type="EMBL" id="AJP06278.1"/>
    </source>
</evidence>
<feature type="domain" description="MADS-box" evidence="7">
    <location>
        <begin position="1"/>
        <end position="61"/>
    </location>
</feature>
<dbReference type="GO" id="GO:0000977">
    <property type="term" value="F:RNA polymerase II transcription regulatory region sequence-specific DNA binding"/>
    <property type="evidence" value="ECO:0007669"/>
    <property type="project" value="InterPro"/>
</dbReference>
<keyword evidence="3" id="KW-0238">DNA-binding</keyword>
<organism evidence="9">
    <name type="scientific">Pinus tabuliformis</name>
    <name type="common">Chinese red pine</name>
    <name type="synonym">Pinus leucosperma</name>
    <dbReference type="NCBI Taxonomy" id="88731"/>
    <lineage>
        <taxon>Eukaryota</taxon>
        <taxon>Viridiplantae</taxon>
        <taxon>Streptophyta</taxon>
        <taxon>Embryophyta</taxon>
        <taxon>Tracheophyta</taxon>
        <taxon>Spermatophyta</taxon>
        <taxon>Pinopsida</taxon>
        <taxon>Pinidae</taxon>
        <taxon>Conifers I</taxon>
        <taxon>Pinales</taxon>
        <taxon>Pinaceae</taxon>
        <taxon>Pinus</taxon>
        <taxon>Pinus subgen. Pinus</taxon>
    </lineage>
</organism>
<dbReference type="GO" id="GO:0003700">
    <property type="term" value="F:DNA-binding transcription factor activity"/>
    <property type="evidence" value="ECO:0007669"/>
    <property type="project" value="InterPro"/>
</dbReference>
<dbReference type="SUPFAM" id="SSF55455">
    <property type="entry name" value="SRF-like"/>
    <property type="match status" value="1"/>
</dbReference>
<evidence type="ECO:0000259" key="7">
    <source>
        <dbReference type="PROSITE" id="PS50066"/>
    </source>
</evidence>
<dbReference type="Pfam" id="PF01486">
    <property type="entry name" value="K-box"/>
    <property type="match status" value="1"/>
</dbReference>
<dbReference type="EMBL" id="KJ711033">
    <property type="protein sequence ID" value="AJP06278.1"/>
    <property type="molecule type" value="mRNA"/>
</dbReference>
<dbReference type="PROSITE" id="PS51297">
    <property type="entry name" value="K_BOX"/>
    <property type="match status" value="1"/>
</dbReference>
<dbReference type="SMART" id="SM00432">
    <property type="entry name" value="MADS"/>
    <property type="match status" value="1"/>
</dbReference>
<dbReference type="PRINTS" id="PR00404">
    <property type="entry name" value="MADSDOMAIN"/>
</dbReference>
<name>A0A0K0M6Z8_PINTB</name>
<dbReference type="PROSITE" id="PS00350">
    <property type="entry name" value="MADS_BOX_1"/>
    <property type="match status" value="1"/>
</dbReference>
<comment type="subcellular location">
    <subcellularLocation>
        <location evidence="1">Nucleus</location>
    </subcellularLocation>
</comment>
<dbReference type="GO" id="GO:0046983">
    <property type="term" value="F:protein dimerization activity"/>
    <property type="evidence" value="ECO:0007669"/>
    <property type="project" value="InterPro"/>
</dbReference>
<evidence type="ECO:0000256" key="4">
    <source>
        <dbReference type="ARBA" id="ARBA00023163"/>
    </source>
</evidence>
<evidence type="ECO:0000259" key="8">
    <source>
        <dbReference type="PROSITE" id="PS51297"/>
    </source>
</evidence>
<feature type="coiled-coil region" evidence="6">
    <location>
        <begin position="93"/>
        <end position="150"/>
    </location>
</feature>
<sequence>MGRGKIEIKKIENSVHRQVTFCKRRGGLMKKAHELSVLCDAEVALIVFSSRGKLYELGISNRNRNRSMRSILERYQKCSQTAKHMNFSNNTSDEKMKQEINLLKQQIDQLKLTNRYLMGEGLGSVSFEELNQLESRLQRGINQVRAKKHELMLDEIRALQSKEHTLRMNNMMLQERLEECTNGKRLSSLLTHGFTALLPSQHVPSVYDLSNQSLSSNVEM</sequence>
<dbReference type="InterPro" id="IPR036879">
    <property type="entry name" value="TF_MADSbox_sf"/>
</dbReference>
<protein>
    <submittedName>
        <fullName evidence="9">DAL5</fullName>
    </submittedName>
</protein>
<dbReference type="AlphaFoldDB" id="A0A0K0M6Z8"/>
<dbReference type="InterPro" id="IPR002487">
    <property type="entry name" value="TF_Kbox"/>
</dbReference>
<dbReference type="InterPro" id="IPR033896">
    <property type="entry name" value="MEF2-like_N"/>
</dbReference>
<accession>A0A0K0M6Z8</accession>
<keyword evidence="6" id="KW-0175">Coiled coil</keyword>
<feature type="domain" description="K-box" evidence="8">
    <location>
        <begin position="93"/>
        <end position="183"/>
    </location>
</feature>
<evidence type="ECO:0000256" key="1">
    <source>
        <dbReference type="ARBA" id="ARBA00004123"/>
    </source>
</evidence>
<dbReference type="PANTHER" id="PTHR48019">
    <property type="entry name" value="SERUM RESPONSE FACTOR HOMOLOG"/>
    <property type="match status" value="1"/>
</dbReference>
<dbReference type="Pfam" id="PF00319">
    <property type="entry name" value="SRF-TF"/>
    <property type="match status" value="1"/>
</dbReference>
<proteinExistence type="evidence at transcript level"/>
<evidence type="ECO:0000256" key="6">
    <source>
        <dbReference type="SAM" id="Coils"/>
    </source>
</evidence>
<evidence type="ECO:0000256" key="3">
    <source>
        <dbReference type="ARBA" id="ARBA00023125"/>
    </source>
</evidence>
<evidence type="ECO:0000256" key="5">
    <source>
        <dbReference type="ARBA" id="ARBA00023242"/>
    </source>
</evidence>
<evidence type="ECO:0000256" key="2">
    <source>
        <dbReference type="ARBA" id="ARBA00023015"/>
    </source>
</evidence>
<keyword evidence="4" id="KW-0804">Transcription</keyword>
<keyword evidence="2" id="KW-0805">Transcription regulation</keyword>
<dbReference type="GO" id="GO:0005634">
    <property type="term" value="C:nucleus"/>
    <property type="evidence" value="ECO:0007669"/>
    <property type="project" value="UniProtKB-SubCell"/>
</dbReference>
<keyword evidence="5" id="KW-0539">Nucleus</keyword>
<reference evidence="9" key="1">
    <citation type="submission" date="2014-04" db="EMBL/GenBank/DDBJ databases">
        <title>The genes involved in the male and female cone development in Pinus tabuliformis.</title>
        <authorList>
            <person name="Niu S."/>
            <person name="Li W."/>
            <person name="Chen X."/>
        </authorList>
    </citation>
    <scope>NUCLEOTIDE SEQUENCE</scope>
</reference>
<dbReference type="InterPro" id="IPR050142">
    <property type="entry name" value="MADS-box/MEF2_TF"/>
</dbReference>
<dbReference type="CDD" id="cd00265">
    <property type="entry name" value="MADS_MEF2_like"/>
    <property type="match status" value="1"/>
</dbReference>
<dbReference type="PROSITE" id="PS50066">
    <property type="entry name" value="MADS_BOX_2"/>
    <property type="match status" value="1"/>
</dbReference>
<dbReference type="Gene3D" id="3.40.1810.10">
    <property type="entry name" value="Transcription factor, MADS-box"/>
    <property type="match status" value="1"/>
</dbReference>